<keyword evidence="6" id="KW-0624">Polysaccharide degradation</keyword>
<keyword evidence="2" id="KW-0964">Secreted</keyword>
<proteinExistence type="predicted"/>
<evidence type="ECO:0000256" key="8">
    <source>
        <dbReference type="SAM" id="Phobius"/>
    </source>
</evidence>
<dbReference type="InterPro" id="IPR019931">
    <property type="entry name" value="LPXTG_anchor"/>
</dbReference>
<evidence type="ECO:0000256" key="2">
    <source>
        <dbReference type="ARBA" id="ARBA00022525"/>
    </source>
</evidence>
<dbReference type="AlphaFoldDB" id="A0A6L9VX37"/>
<dbReference type="GO" id="GO:0016798">
    <property type="term" value="F:hydrolase activity, acting on glycosyl bonds"/>
    <property type="evidence" value="ECO:0007669"/>
    <property type="project" value="UniProtKB-KW"/>
</dbReference>
<sequence length="532" mass="51362">MQLTSSPRRALGLVAVGAIGMSTAVLGVAGVAQAAPLTPIPFTSSSSPLVISAGYCSVDWTLVGGSGGASQSGTPGANGGKLVVTTDVYADETFTFFPGTEGQPGAGGLGGAGGTNGDGQGNGGLAGADGVSGGGGGGGATTVQADGFPFLFAFGGNGGDADPDSSAGFGQGNGGNRVEGTEFDRVVAPGAGNGSVSGTVQPCEIGTPTVNWIEGGEKSATLQIWAGDLPDGASTPVYEYSLDEGPWQALVTGNDFQYEPTITGLVNGRTYSVRVRTTTTWGSSEPTVAQTVTPRHVLGAPTGVTATAGPGSITVTWAPPADPTGITGYEAWAMPAGAQSSAGLVKCPPLSAAARSCTIGVPVGQEYSVGVVALDAAGRGESAFVLTGKIQAAAAPATLPKSSGALSTTKGAVKTLAPGASVTLTGGGYLPGSTVTLLMYSTPTVLGTTVADASGNISATVTLPAGSGNHTLVAGGVDPSGAPHNLTMAVTLKAGAGLANTGADIALPLAGGAAALLLGGGLLVASRRRSAV</sequence>
<dbReference type="InterPro" id="IPR013783">
    <property type="entry name" value="Ig-like_fold"/>
</dbReference>
<dbReference type="EMBL" id="JAAGWG010000001">
    <property type="protein sequence ID" value="NEK84208.1"/>
    <property type="molecule type" value="Genomic_DNA"/>
</dbReference>
<keyword evidence="8" id="KW-1133">Transmembrane helix</keyword>
<gene>
    <name evidence="11" type="ORF">GCU60_00250</name>
</gene>
<feature type="region of interest" description="Disordered" evidence="7">
    <location>
        <begin position="99"/>
        <end position="138"/>
    </location>
</feature>
<feature type="transmembrane region" description="Helical" evidence="8">
    <location>
        <begin position="505"/>
        <end position="525"/>
    </location>
</feature>
<name>A0A6L9VX37_9ACTN</name>
<keyword evidence="5" id="KW-0378">Hydrolase</keyword>
<keyword evidence="4" id="KW-0572">Peptidoglycan-anchor</keyword>
<dbReference type="InterPro" id="IPR036116">
    <property type="entry name" value="FN3_sf"/>
</dbReference>
<keyword evidence="6" id="KW-0119">Carbohydrate metabolism</keyword>
<keyword evidence="8" id="KW-0812">Transmembrane</keyword>
<keyword evidence="3" id="KW-0732">Signal</keyword>
<keyword evidence="1" id="KW-0134">Cell wall</keyword>
<evidence type="ECO:0000256" key="7">
    <source>
        <dbReference type="SAM" id="MobiDB-lite"/>
    </source>
</evidence>
<dbReference type="SMART" id="SM00060">
    <property type="entry name" value="FN3"/>
    <property type="match status" value="1"/>
</dbReference>
<evidence type="ECO:0000256" key="3">
    <source>
        <dbReference type="ARBA" id="ARBA00022729"/>
    </source>
</evidence>
<dbReference type="PROSITE" id="PS50853">
    <property type="entry name" value="FN3"/>
    <property type="match status" value="1"/>
</dbReference>
<dbReference type="PROSITE" id="PS50847">
    <property type="entry name" value="GRAM_POS_ANCHORING"/>
    <property type="match status" value="1"/>
</dbReference>
<evidence type="ECO:0000313" key="12">
    <source>
        <dbReference type="Proteomes" id="UP000479241"/>
    </source>
</evidence>
<keyword evidence="8" id="KW-0472">Membrane</keyword>
<dbReference type="GO" id="GO:0000272">
    <property type="term" value="P:polysaccharide catabolic process"/>
    <property type="evidence" value="ECO:0007669"/>
    <property type="project" value="UniProtKB-KW"/>
</dbReference>
<feature type="compositionally biased region" description="Gly residues" evidence="7">
    <location>
        <begin position="102"/>
        <end position="138"/>
    </location>
</feature>
<evidence type="ECO:0000256" key="5">
    <source>
        <dbReference type="ARBA" id="ARBA00023295"/>
    </source>
</evidence>
<dbReference type="Proteomes" id="UP000479241">
    <property type="component" value="Unassembled WGS sequence"/>
</dbReference>
<evidence type="ECO:0000256" key="1">
    <source>
        <dbReference type="ARBA" id="ARBA00022512"/>
    </source>
</evidence>
<evidence type="ECO:0000259" key="9">
    <source>
        <dbReference type="PROSITE" id="PS50847"/>
    </source>
</evidence>
<dbReference type="InterPro" id="IPR003961">
    <property type="entry name" value="FN3_dom"/>
</dbReference>
<feature type="domain" description="Gram-positive cocci surface proteins LPxTG" evidence="9">
    <location>
        <begin position="498"/>
        <end position="532"/>
    </location>
</feature>
<evidence type="ECO:0000313" key="11">
    <source>
        <dbReference type="EMBL" id="NEK84208.1"/>
    </source>
</evidence>
<evidence type="ECO:0000256" key="6">
    <source>
        <dbReference type="ARBA" id="ARBA00023326"/>
    </source>
</evidence>
<dbReference type="CDD" id="cd00063">
    <property type="entry name" value="FN3"/>
    <property type="match status" value="2"/>
</dbReference>
<protein>
    <submittedName>
        <fullName evidence="11">Fibronectin type III domain-containing protein</fullName>
    </submittedName>
</protein>
<dbReference type="SUPFAM" id="SSF49265">
    <property type="entry name" value="Fibronectin type III"/>
    <property type="match status" value="1"/>
</dbReference>
<organism evidence="11 12">
    <name type="scientific">Blastococcus saxobsidens</name>
    <dbReference type="NCBI Taxonomy" id="138336"/>
    <lineage>
        <taxon>Bacteria</taxon>
        <taxon>Bacillati</taxon>
        <taxon>Actinomycetota</taxon>
        <taxon>Actinomycetes</taxon>
        <taxon>Geodermatophilales</taxon>
        <taxon>Geodermatophilaceae</taxon>
        <taxon>Blastococcus</taxon>
    </lineage>
</organism>
<evidence type="ECO:0000256" key="4">
    <source>
        <dbReference type="ARBA" id="ARBA00023088"/>
    </source>
</evidence>
<feature type="domain" description="Fibronectin type-III" evidence="10">
    <location>
        <begin position="297"/>
        <end position="393"/>
    </location>
</feature>
<evidence type="ECO:0000259" key="10">
    <source>
        <dbReference type="PROSITE" id="PS50853"/>
    </source>
</evidence>
<dbReference type="RefSeq" id="WP_163201639.1">
    <property type="nucleotide sequence ID" value="NZ_JAAGWG010000001.1"/>
</dbReference>
<reference evidence="11 12" key="1">
    <citation type="submission" date="2019-12" db="EMBL/GenBank/DDBJ databases">
        <title>the WGS of Blastococcus saxobsidens 67B17.</title>
        <authorList>
            <person name="Jiang Z."/>
        </authorList>
    </citation>
    <scope>NUCLEOTIDE SEQUENCE [LARGE SCALE GENOMIC DNA]</scope>
    <source>
        <strain evidence="11 12">67B17</strain>
    </source>
</reference>
<accession>A0A6L9VX37</accession>
<dbReference type="Gene3D" id="2.60.40.10">
    <property type="entry name" value="Immunoglobulins"/>
    <property type="match status" value="2"/>
</dbReference>
<keyword evidence="5" id="KW-0326">Glycosidase</keyword>
<comment type="caution">
    <text evidence="11">The sequence shown here is derived from an EMBL/GenBank/DDBJ whole genome shotgun (WGS) entry which is preliminary data.</text>
</comment>